<dbReference type="PANTHER" id="PTHR46910">
    <property type="entry name" value="TRANSCRIPTION FACTOR PDR1"/>
    <property type="match status" value="1"/>
</dbReference>
<evidence type="ECO:0000256" key="5">
    <source>
        <dbReference type="ARBA" id="ARBA00023242"/>
    </source>
</evidence>
<gene>
    <name evidence="8" type="ORF">EKO27_g2752</name>
</gene>
<dbReference type="EMBL" id="RYZI01000053">
    <property type="protein sequence ID" value="RWA12355.1"/>
    <property type="molecule type" value="Genomic_DNA"/>
</dbReference>
<dbReference type="GO" id="GO:0003677">
    <property type="term" value="F:DNA binding"/>
    <property type="evidence" value="ECO:0007669"/>
    <property type="project" value="UniProtKB-KW"/>
</dbReference>
<dbReference type="GO" id="GO:0000981">
    <property type="term" value="F:DNA-binding transcription factor activity, RNA polymerase II-specific"/>
    <property type="evidence" value="ECO:0007669"/>
    <property type="project" value="InterPro"/>
</dbReference>
<feature type="region of interest" description="Disordered" evidence="6">
    <location>
        <begin position="1"/>
        <end position="25"/>
    </location>
</feature>
<keyword evidence="4" id="KW-0804">Transcription</keyword>
<feature type="compositionally biased region" description="Low complexity" evidence="6">
    <location>
        <begin position="1"/>
        <end position="11"/>
    </location>
</feature>
<dbReference type="CDD" id="cd00067">
    <property type="entry name" value="GAL4"/>
    <property type="match status" value="1"/>
</dbReference>
<dbReference type="Proteomes" id="UP000286045">
    <property type="component" value="Unassembled WGS sequence"/>
</dbReference>
<evidence type="ECO:0000313" key="8">
    <source>
        <dbReference type="EMBL" id="RWA12355.1"/>
    </source>
</evidence>
<dbReference type="PANTHER" id="PTHR46910:SF37">
    <property type="entry name" value="ZN(II)2CYS6 TRANSCRIPTION FACTOR (EUROFUNG)"/>
    <property type="match status" value="1"/>
</dbReference>
<dbReference type="GO" id="GO:0005634">
    <property type="term" value="C:nucleus"/>
    <property type="evidence" value="ECO:0007669"/>
    <property type="project" value="UniProtKB-SubCell"/>
</dbReference>
<dbReference type="Pfam" id="PF00172">
    <property type="entry name" value="Zn_clus"/>
    <property type="match status" value="1"/>
</dbReference>
<organism evidence="8 9">
    <name type="scientific">Xylaria grammica</name>
    <dbReference type="NCBI Taxonomy" id="363999"/>
    <lineage>
        <taxon>Eukaryota</taxon>
        <taxon>Fungi</taxon>
        <taxon>Dikarya</taxon>
        <taxon>Ascomycota</taxon>
        <taxon>Pezizomycotina</taxon>
        <taxon>Sordariomycetes</taxon>
        <taxon>Xylariomycetidae</taxon>
        <taxon>Xylariales</taxon>
        <taxon>Xylariaceae</taxon>
        <taxon>Xylaria</taxon>
    </lineage>
</organism>
<dbReference type="InterPro" id="IPR036864">
    <property type="entry name" value="Zn2-C6_fun-type_DNA-bd_sf"/>
</dbReference>
<sequence>MNSDSVSSVGAPSPPAGAPTAPSQGQVCDRCRQKKIKCDGALPTVSTFAVHDQPSLRVAAAAMLKLGYKPPASAQVDSLRTENADLRRQLEVERTSVRFFRTRLEEAVVSHGTPDRLEGLASRPVSIYPEAMPALLIKHMGRLVQDSSGVDRFAGTTTGVHFMLLVQTAVRNRQLFGDFPESSFKVYLLDWVNHNPFLTPLGPSIQAQPALGEMFQRPLSYYSDQVVSFANIWSCLCPIVEPMDITPRLPEAMSRAQNTAWPLLGDEDLILFRVALIVIINSTIASDDPSNAVWDEELSSYVDAVAAAFPFLITRADMFGLHGIALLSFYVLLVGQHQCMPRINGILAHHGLPRLIHDNDVDIDYPLDCDLDNGGSSLISLPLPGETTPVNDFIAFIHLGRILSAILDQLYTTTSRRNGPERMVKLRGELLGWNQRFAGQLGGQIDSNGLLRPLVSGHDNPPGLTFAETTPEFSESLKWSAFSSSLIIDCASIIASGSLHCRIVFPPVPNVIFQSAMMHVFLWCQRPDQRDFFGISRNSSVVQIRLAIDIFSKRPFMNSTEDGWHWHTPEYSSSALYECLDLLQSLSSLILGSTPMTLDDSESASSLWDIQAPVVAPGAPGRDFGTSDAALYDLNHLDYLDPLFEHSIAQISDSI</sequence>
<evidence type="ECO:0000313" key="9">
    <source>
        <dbReference type="Proteomes" id="UP000286045"/>
    </source>
</evidence>
<proteinExistence type="predicted"/>
<reference evidence="8 9" key="1">
    <citation type="submission" date="2018-12" db="EMBL/GenBank/DDBJ databases">
        <title>Draft genome sequence of Xylaria grammica IHI A82.</title>
        <authorList>
            <person name="Buettner E."/>
            <person name="Kellner H."/>
        </authorList>
    </citation>
    <scope>NUCLEOTIDE SEQUENCE [LARGE SCALE GENOMIC DNA]</scope>
    <source>
        <strain evidence="8 9">IHI A82</strain>
    </source>
</reference>
<dbReference type="Gene3D" id="4.10.240.10">
    <property type="entry name" value="Zn(2)-C6 fungal-type DNA-binding domain"/>
    <property type="match status" value="1"/>
</dbReference>
<dbReference type="GO" id="GO:0008270">
    <property type="term" value="F:zinc ion binding"/>
    <property type="evidence" value="ECO:0007669"/>
    <property type="project" value="InterPro"/>
</dbReference>
<evidence type="ECO:0000256" key="3">
    <source>
        <dbReference type="ARBA" id="ARBA00023125"/>
    </source>
</evidence>
<dbReference type="AlphaFoldDB" id="A0A439DDA9"/>
<keyword evidence="3" id="KW-0238">DNA-binding</keyword>
<protein>
    <recommendedName>
        <fullName evidence="7">Zn(2)-C6 fungal-type domain-containing protein</fullName>
    </recommendedName>
</protein>
<dbReference type="InterPro" id="IPR050987">
    <property type="entry name" value="AtrR-like"/>
</dbReference>
<name>A0A439DDA9_9PEZI</name>
<evidence type="ECO:0000259" key="7">
    <source>
        <dbReference type="Pfam" id="PF00172"/>
    </source>
</evidence>
<keyword evidence="9" id="KW-1185">Reference proteome</keyword>
<dbReference type="CDD" id="cd12148">
    <property type="entry name" value="fungal_TF_MHR"/>
    <property type="match status" value="1"/>
</dbReference>
<comment type="subcellular location">
    <subcellularLocation>
        <location evidence="1">Nucleus</location>
    </subcellularLocation>
</comment>
<dbReference type="STRING" id="363999.A0A439DDA9"/>
<evidence type="ECO:0000256" key="2">
    <source>
        <dbReference type="ARBA" id="ARBA00023015"/>
    </source>
</evidence>
<keyword evidence="2" id="KW-0805">Transcription regulation</keyword>
<feature type="domain" description="Zn(2)-C6 fungal-type" evidence="7">
    <location>
        <begin position="27"/>
        <end position="43"/>
    </location>
</feature>
<keyword evidence="5" id="KW-0539">Nucleus</keyword>
<accession>A0A439DDA9</accession>
<comment type="caution">
    <text evidence="8">The sequence shown here is derived from an EMBL/GenBank/DDBJ whole genome shotgun (WGS) entry which is preliminary data.</text>
</comment>
<dbReference type="InterPro" id="IPR001138">
    <property type="entry name" value="Zn2Cys6_DnaBD"/>
</dbReference>
<evidence type="ECO:0000256" key="6">
    <source>
        <dbReference type="SAM" id="MobiDB-lite"/>
    </source>
</evidence>
<dbReference type="SUPFAM" id="SSF57701">
    <property type="entry name" value="Zn2/Cys6 DNA-binding domain"/>
    <property type="match status" value="1"/>
</dbReference>
<evidence type="ECO:0000256" key="1">
    <source>
        <dbReference type="ARBA" id="ARBA00004123"/>
    </source>
</evidence>
<evidence type="ECO:0000256" key="4">
    <source>
        <dbReference type="ARBA" id="ARBA00023163"/>
    </source>
</evidence>